<feature type="compositionally biased region" description="Acidic residues" evidence="8">
    <location>
        <begin position="412"/>
        <end position="430"/>
    </location>
</feature>
<feature type="transmembrane region" description="Helical" evidence="9">
    <location>
        <begin position="178"/>
        <end position="202"/>
    </location>
</feature>
<keyword evidence="6 9" id="KW-0472">Membrane</keyword>
<keyword evidence="5 9" id="KW-1133">Transmembrane helix</keyword>
<evidence type="ECO:0000256" key="8">
    <source>
        <dbReference type="SAM" id="MobiDB-lite"/>
    </source>
</evidence>
<comment type="caution">
    <text evidence="10">The sequence shown here is derived from an EMBL/GenBank/DDBJ whole genome shotgun (WGS) entry which is preliminary data.</text>
</comment>
<dbReference type="PANTHER" id="PTHR13598:SF4">
    <property type="entry name" value="NUCLEAR ENVELOPE INTEGRAL MEMBRANE PROTEIN 1"/>
    <property type="match status" value="1"/>
</dbReference>
<evidence type="ECO:0000313" key="11">
    <source>
        <dbReference type="Proteomes" id="UP001274896"/>
    </source>
</evidence>
<evidence type="ECO:0000256" key="9">
    <source>
        <dbReference type="SAM" id="Phobius"/>
    </source>
</evidence>
<accession>A0AAE0QG67</accession>
<evidence type="ECO:0000256" key="4">
    <source>
        <dbReference type="ARBA" id="ARBA00022729"/>
    </source>
</evidence>
<evidence type="ECO:0000256" key="7">
    <source>
        <dbReference type="ARBA" id="ARBA00023242"/>
    </source>
</evidence>
<feature type="region of interest" description="Disordered" evidence="8">
    <location>
        <begin position="412"/>
        <end position="445"/>
    </location>
</feature>
<reference evidence="10" key="1">
    <citation type="submission" date="2023-06" db="EMBL/GenBank/DDBJ databases">
        <title>Male Hemibagrus guttatus genome.</title>
        <authorList>
            <person name="Bian C."/>
        </authorList>
    </citation>
    <scope>NUCLEOTIDE SEQUENCE</scope>
    <source>
        <strain evidence="10">Male_cb2023</strain>
        <tissue evidence="10">Muscle</tissue>
    </source>
</reference>
<comment type="subcellular location">
    <subcellularLocation>
        <location evidence="1">Nucleus inner membrane</location>
        <topology evidence="1">Multi-pass membrane protein</topology>
        <orientation evidence="1">Nucleoplasmic side</orientation>
    </subcellularLocation>
</comment>
<evidence type="ECO:0000313" key="10">
    <source>
        <dbReference type="EMBL" id="KAK3519379.1"/>
    </source>
</evidence>
<sequence>MAGCMKMKEEFHFANVRTLSVAFILFFLQLFHLTFATRSIINIKDGQEVKFLEAQHFCYNNPTPVPGWRETWTRIQVKVWSSKELKVTVVKDEEELGELEHFSFWSMVQHWIHEQTNETSVSISLFNQKTCFRVDPSDTRMSYTVKSSRRFDIYLFLVFLAGVLLFFFADVLSRSQVFYYSAGMSTGMIASLIILIFILGRFLPKKSPFYLLLVGGWSFALYMIQLVFKNLQLILKEHWHLAIGYTAVVGFVSFAVCYRHGPLVEERSINILSWTLQIFGMLLIYSGIQVQQVALAIMVAAFCAKNLEYPVTMAFTLYEKLKPKLCWKLEPRRLLTEEEYQKQAEVETQKALEELRKQCSSPEFNPWKTVSRLQSPKRFADFIEGSPHLMPNEVSVHAQEYGLGSLLFEDESFSADEEDEGEAWETEEDEKPNVSSPWRNTERKN</sequence>
<evidence type="ECO:0000256" key="3">
    <source>
        <dbReference type="ARBA" id="ARBA00022692"/>
    </source>
</evidence>
<keyword evidence="3 9" id="KW-0812">Transmembrane</keyword>
<keyword evidence="7" id="KW-0539">Nucleus</keyword>
<feature type="transmembrane region" description="Helical" evidence="9">
    <location>
        <begin position="151"/>
        <end position="172"/>
    </location>
</feature>
<name>A0AAE0QG67_9TELE</name>
<feature type="transmembrane region" description="Helical" evidence="9">
    <location>
        <begin position="209"/>
        <end position="227"/>
    </location>
</feature>
<feature type="transmembrane region" description="Helical" evidence="9">
    <location>
        <begin position="239"/>
        <end position="257"/>
    </location>
</feature>
<evidence type="ECO:0000256" key="5">
    <source>
        <dbReference type="ARBA" id="ARBA00022989"/>
    </source>
</evidence>
<keyword evidence="4" id="KW-0732">Signal</keyword>
<gene>
    <name evidence="10" type="ORF">QTP70_026859</name>
</gene>
<keyword evidence="11" id="KW-1185">Reference proteome</keyword>
<dbReference type="AlphaFoldDB" id="A0AAE0QG67"/>
<organism evidence="10 11">
    <name type="scientific">Hemibagrus guttatus</name>
    <dbReference type="NCBI Taxonomy" id="175788"/>
    <lineage>
        <taxon>Eukaryota</taxon>
        <taxon>Metazoa</taxon>
        <taxon>Chordata</taxon>
        <taxon>Craniata</taxon>
        <taxon>Vertebrata</taxon>
        <taxon>Euteleostomi</taxon>
        <taxon>Actinopterygii</taxon>
        <taxon>Neopterygii</taxon>
        <taxon>Teleostei</taxon>
        <taxon>Ostariophysi</taxon>
        <taxon>Siluriformes</taxon>
        <taxon>Bagridae</taxon>
        <taxon>Hemibagrus</taxon>
    </lineage>
</organism>
<evidence type="ECO:0000256" key="2">
    <source>
        <dbReference type="ARBA" id="ARBA00005748"/>
    </source>
</evidence>
<dbReference type="InterPro" id="IPR019358">
    <property type="entry name" value="NEMP_fam"/>
</dbReference>
<dbReference type="PANTHER" id="PTHR13598">
    <property type="entry name" value="AT07567P-RELATED"/>
    <property type="match status" value="1"/>
</dbReference>
<feature type="transmembrane region" description="Helical" evidence="9">
    <location>
        <begin position="20"/>
        <end position="41"/>
    </location>
</feature>
<comment type="similarity">
    <text evidence="2">Belongs to the NEMP family.</text>
</comment>
<dbReference type="Pfam" id="PF10225">
    <property type="entry name" value="NEMP"/>
    <property type="match status" value="1"/>
</dbReference>
<evidence type="ECO:0000256" key="1">
    <source>
        <dbReference type="ARBA" id="ARBA00004575"/>
    </source>
</evidence>
<dbReference type="EMBL" id="JAUCMX010000017">
    <property type="protein sequence ID" value="KAK3519379.1"/>
    <property type="molecule type" value="Genomic_DNA"/>
</dbReference>
<evidence type="ECO:0008006" key="12">
    <source>
        <dbReference type="Google" id="ProtNLM"/>
    </source>
</evidence>
<protein>
    <recommendedName>
        <fullName evidence="12">Nuclear envelope integral membrane protein 1</fullName>
    </recommendedName>
</protein>
<proteinExistence type="inferred from homology"/>
<evidence type="ECO:0000256" key="6">
    <source>
        <dbReference type="ARBA" id="ARBA00023136"/>
    </source>
</evidence>
<dbReference type="GO" id="GO:0005637">
    <property type="term" value="C:nuclear inner membrane"/>
    <property type="evidence" value="ECO:0007669"/>
    <property type="project" value="UniProtKB-SubCell"/>
</dbReference>
<dbReference type="Proteomes" id="UP001274896">
    <property type="component" value="Unassembled WGS sequence"/>
</dbReference>